<evidence type="ECO:0000259" key="1">
    <source>
        <dbReference type="SMART" id="SM01017"/>
    </source>
</evidence>
<sequence length="315" mass="33359">MSVLKLAVDQPYYAPGQLLNLVVSLHNTELLLATRLVVSLVVSAELSNECKSQGANAGAGAGAEGYALPHGLQANLADASRLQTLVLWSSINKSGRALHPKPRSFAAQLVVPCDAAPSVLLTAAGYDRAHISYTLRAELITTSAFPSLRATTDIPIVCPLPSPGSDSNLPLYLPCVPKAFTHFAVDMAVSCDQSVYSIGSPIALNFTVANADRRDIKGIKVSLIQRCNTFFIPDLGTTYILASEALLVSIAPGKNKSLAVLLSPEKACQIAPTTSYSFVQVEHFVCIQVIPSGLFVSSTPIVFEIPVILVGSQRS</sequence>
<keyword evidence="3" id="KW-1185">Reference proteome</keyword>
<reference evidence="2 3" key="1">
    <citation type="submission" date="2021-02" db="EMBL/GenBank/DDBJ databases">
        <title>Variation within the Batrachochytrium salamandrivorans European outbreak.</title>
        <authorList>
            <person name="Kelly M."/>
            <person name="Pasmans F."/>
            <person name="Shea T.P."/>
            <person name="Munoz J.F."/>
            <person name="Carranza S."/>
            <person name="Cuomo C.A."/>
            <person name="Martel A."/>
        </authorList>
    </citation>
    <scope>NUCLEOTIDE SEQUENCE [LARGE SCALE GENOMIC DNA]</scope>
    <source>
        <strain evidence="2 3">AMFP18/2</strain>
    </source>
</reference>
<proteinExistence type="predicted"/>
<organism evidence="2 3">
    <name type="scientific">Batrachochytrium salamandrivorans</name>
    <dbReference type="NCBI Taxonomy" id="1357716"/>
    <lineage>
        <taxon>Eukaryota</taxon>
        <taxon>Fungi</taxon>
        <taxon>Fungi incertae sedis</taxon>
        <taxon>Chytridiomycota</taxon>
        <taxon>Chytridiomycota incertae sedis</taxon>
        <taxon>Chytridiomycetes</taxon>
        <taxon>Rhizophydiales</taxon>
        <taxon>Rhizophydiales incertae sedis</taxon>
        <taxon>Batrachochytrium</taxon>
    </lineage>
</organism>
<dbReference type="SUPFAM" id="SSF81296">
    <property type="entry name" value="E set domains"/>
    <property type="match status" value="1"/>
</dbReference>
<dbReference type="EMBL" id="JAFCIX010000443">
    <property type="protein sequence ID" value="KAH6589629.1"/>
    <property type="molecule type" value="Genomic_DNA"/>
</dbReference>
<dbReference type="InterPro" id="IPR014756">
    <property type="entry name" value="Ig_E-set"/>
</dbReference>
<dbReference type="InterPro" id="IPR014752">
    <property type="entry name" value="Arrestin-like_C"/>
</dbReference>
<evidence type="ECO:0000313" key="3">
    <source>
        <dbReference type="Proteomes" id="UP001648503"/>
    </source>
</evidence>
<protein>
    <recommendedName>
        <fullName evidence="1">Arrestin C-terminal-like domain-containing protein</fullName>
    </recommendedName>
</protein>
<feature type="domain" description="Arrestin C-terminal-like" evidence="1">
    <location>
        <begin position="181"/>
        <end position="312"/>
    </location>
</feature>
<gene>
    <name evidence="2" type="ORF">BASA50_009885</name>
</gene>
<dbReference type="SMART" id="SM01017">
    <property type="entry name" value="Arrestin_C"/>
    <property type="match status" value="1"/>
</dbReference>
<comment type="caution">
    <text evidence="2">The sequence shown here is derived from an EMBL/GenBank/DDBJ whole genome shotgun (WGS) entry which is preliminary data.</text>
</comment>
<name>A0ABQ8F2Y3_9FUNG</name>
<dbReference type="Proteomes" id="UP001648503">
    <property type="component" value="Unassembled WGS sequence"/>
</dbReference>
<dbReference type="Pfam" id="PF02752">
    <property type="entry name" value="Arrestin_C"/>
    <property type="match status" value="1"/>
</dbReference>
<dbReference type="Gene3D" id="2.60.40.640">
    <property type="match status" value="1"/>
</dbReference>
<evidence type="ECO:0000313" key="2">
    <source>
        <dbReference type="EMBL" id="KAH6589629.1"/>
    </source>
</evidence>
<dbReference type="InterPro" id="IPR011022">
    <property type="entry name" value="Arrestin_C-like"/>
</dbReference>
<accession>A0ABQ8F2Y3</accession>